<feature type="compositionally biased region" description="Polar residues" evidence="1">
    <location>
        <begin position="32"/>
        <end position="43"/>
    </location>
</feature>
<evidence type="ECO:0000313" key="2">
    <source>
        <dbReference type="EMBL" id="KAJ7742563.1"/>
    </source>
</evidence>
<keyword evidence="3" id="KW-1185">Reference proteome</keyword>
<dbReference type="EMBL" id="JARKIB010000094">
    <property type="protein sequence ID" value="KAJ7742563.1"/>
    <property type="molecule type" value="Genomic_DNA"/>
</dbReference>
<feature type="region of interest" description="Disordered" evidence="1">
    <location>
        <begin position="26"/>
        <end position="54"/>
    </location>
</feature>
<feature type="region of interest" description="Disordered" evidence="1">
    <location>
        <begin position="76"/>
        <end position="114"/>
    </location>
</feature>
<accession>A0AAD7IGN5</accession>
<protein>
    <submittedName>
        <fullName evidence="2">Uncharacterized protein</fullName>
    </submittedName>
</protein>
<reference evidence="2" key="1">
    <citation type="submission" date="2023-03" db="EMBL/GenBank/DDBJ databases">
        <title>Massive genome expansion in bonnet fungi (Mycena s.s.) driven by repeated elements and novel gene families across ecological guilds.</title>
        <authorList>
            <consortium name="Lawrence Berkeley National Laboratory"/>
            <person name="Harder C.B."/>
            <person name="Miyauchi S."/>
            <person name="Viragh M."/>
            <person name="Kuo A."/>
            <person name="Thoen E."/>
            <person name="Andreopoulos B."/>
            <person name="Lu D."/>
            <person name="Skrede I."/>
            <person name="Drula E."/>
            <person name="Henrissat B."/>
            <person name="Morin E."/>
            <person name="Kohler A."/>
            <person name="Barry K."/>
            <person name="LaButti K."/>
            <person name="Morin E."/>
            <person name="Salamov A."/>
            <person name="Lipzen A."/>
            <person name="Mereny Z."/>
            <person name="Hegedus B."/>
            <person name="Baldrian P."/>
            <person name="Stursova M."/>
            <person name="Weitz H."/>
            <person name="Taylor A."/>
            <person name="Grigoriev I.V."/>
            <person name="Nagy L.G."/>
            <person name="Martin F."/>
            <person name="Kauserud H."/>
        </authorList>
    </citation>
    <scope>NUCLEOTIDE SEQUENCE</scope>
    <source>
        <strain evidence="2">CBHHK182m</strain>
    </source>
</reference>
<comment type="caution">
    <text evidence="2">The sequence shown here is derived from an EMBL/GenBank/DDBJ whole genome shotgun (WGS) entry which is preliminary data.</text>
</comment>
<evidence type="ECO:0000313" key="3">
    <source>
        <dbReference type="Proteomes" id="UP001215598"/>
    </source>
</evidence>
<dbReference type="AlphaFoldDB" id="A0AAD7IGN5"/>
<gene>
    <name evidence="2" type="ORF">B0H16DRAFT_1464012</name>
</gene>
<feature type="compositionally biased region" description="Basic and acidic residues" evidence="1">
    <location>
        <begin position="105"/>
        <end position="114"/>
    </location>
</feature>
<feature type="compositionally biased region" description="Basic and acidic residues" evidence="1">
    <location>
        <begin position="45"/>
        <end position="54"/>
    </location>
</feature>
<sequence>MPRKDDSRCLPDPGYKFSEALRVHGRCKSKSVDGSQDSRQGSARETPERDEMAPECKIAAAALTVKMSANDGQDAKCQIQSHVDPESEEEWDGGGRTTSSRARHAMVEKERKFV</sequence>
<evidence type="ECO:0000256" key="1">
    <source>
        <dbReference type="SAM" id="MobiDB-lite"/>
    </source>
</evidence>
<proteinExistence type="predicted"/>
<dbReference type="Proteomes" id="UP001215598">
    <property type="component" value="Unassembled WGS sequence"/>
</dbReference>
<name>A0AAD7IGN5_9AGAR</name>
<organism evidence="2 3">
    <name type="scientific">Mycena metata</name>
    <dbReference type="NCBI Taxonomy" id="1033252"/>
    <lineage>
        <taxon>Eukaryota</taxon>
        <taxon>Fungi</taxon>
        <taxon>Dikarya</taxon>
        <taxon>Basidiomycota</taxon>
        <taxon>Agaricomycotina</taxon>
        <taxon>Agaricomycetes</taxon>
        <taxon>Agaricomycetidae</taxon>
        <taxon>Agaricales</taxon>
        <taxon>Marasmiineae</taxon>
        <taxon>Mycenaceae</taxon>
        <taxon>Mycena</taxon>
    </lineage>
</organism>